<keyword evidence="8" id="KW-0812">Transmembrane</keyword>
<feature type="domain" description="L,D-TPase catalytic" evidence="9">
    <location>
        <begin position="43"/>
        <end position="179"/>
    </location>
</feature>
<accession>A0A363NY18</accession>
<keyword evidence="8" id="KW-0472">Membrane</keyword>
<evidence type="ECO:0000313" key="10">
    <source>
        <dbReference type="EMBL" id="PUV25695.1"/>
    </source>
</evidence>
<comment type="pathway">
    <text evidence="1 7">Cell wall biogenesis; peptidoglycan biosynthesis.</text>
</comment>
<dbReference type="GO" id="GO:0004180">
    <property type="term" value="F:carboxypeptidase activity"/>
    <property type="evidence" value="ECO:0007669"/>
    <property type="project" value="UniProtKB-ARBA"/>
</dbReference>
<feature type="active site" description="Proton donor/acceptor" evidence="7">
    <location>
        <position position="133"/>
    </location>
</feature>
<dbReference type="Proteomes" id="UP000250831">
    <property type="component" value="Unassembled WGS sequence"/>
</dbReference>
<evidence type="ECO:0000256" key="3">
    <source>
        <dbReference type="ARBA" id="ARBA00022679"/>
    </source>
</evidence>
<dbReference type="GO" id="GO:0009252">
    <property type="term" value="P:peptidoglycan biosynthetic process"/>
    <property type="evidence" value="ECO:0007669"/>
    <property type="project" value="UniProtKB-UniPathway"/>
</dbReference>
<evidence type="ECO:0000256" key="1">
    <source>
        <dbReference type="ARBA" id="ARBA00004752"/>
    </source>
</evidence>
<dbReference type="PANTHER" id="PTHR36699:SF1">
    <property type="entry name" value="L,D-TRANSPEPTIDASE YAFK-RELATED"/>
    <property type="match status" value="1"/>
</dbReference>
<dbReference type="OrthoDB" id="9809748at2"/>
<dbReference type="RefSeq" id="WP_108632009.1">
    <property type="nucleotide sequence ID" value="NZ_QCXX01000001.1"/>
</dbReference>
<dbReference type="Gene3D" id="2.40.440.10">
    <property type="entry name" value="L,D-transpeptidase catalytic domain-like"/>
    <property type="match status" value="1"/>
</dbReference>
<dbReference type="InterPro" id="IPR038063">
    <property type="entry name" value="Transpep_catalytic_dom"/>
</dbReference>
<protein>
    <recommendedName>
        <fullName evidence="9">L,D-TPase catalytic domain-containing protein</fullName>
    </recommendedName>
</protein>
<reference evidence="10 11" key="1">
    <citation type="submission" date="2018-04" db="EMBL/GenBank/DDBJ databases">
        <title>Sphingobacterium sp. M46 Genome.</title>
        <authorList>
            <person name="Cheng J."/>
            <person name="Li Y."/>
        </authorList>
    </citation>
    <scope>NUCLEOTIDE SEQUENCE [LARGE SCALE GENOMIC DNA]</scope>
    <source>
        <strain evidence="10 11">M46</strain>
    </source>
</reference>
<dbReference type="PROSITE" id="PS52029">
    <property type="entry name" value="LD_TPASE"/>
    <property type="match status" value="1"/>
</dbReference>
<dbReference type="SUPFAM" id="SSF141523">
    <property type="entry name" value="L,D-transpeptidase catalytic domain-like"/>
    <property type="match status" value="1"/>
</dbReference>
<dbReference type="GO" id="GO:0016740">
    <property type="term" value="F:transferase activity"/>
    <property type="evidence" value="ECO:0007669"/>
    <property type="project" value="UniProtKB-KW"/>
</dbReference>
<sequence length="180" mass="20244">MKRNKNRHNWLKIITTVFLLLILGITVYNLYPEPRLPKNAVVDKLVVYKSKRILSAYAQGKLLKSYRISLGGEPIGAKKIEGDLKTPEGLYYINDKNQYSGYHKNLGISYPNDQNIAYARSLGKTAGGDIKIHGLRNGMGFIGKLQRWTDWTFGCMALTNTEIDELYQAVPIGTPIAINP</sequence>
<comment type="similarity">
    <text evidence="2">Belongs to the YkuD family.</text>
</comment>
<gene>
    <name evidence="10" type="ORF">DCO56_01545</name>
</gene>
<dbReference type="CDD" id="cd16913">
    <property type="entry name" value="YkuD_like"/>
    <property type="match status" value="1"/>
</dbReference>
<name>A0A363NY18_9SPHI</name>
<keyword evidence="8" id="KW-1133">Transmembrane helix</keyword>
<evidence type="ECO:0000256" key="7">
    <source>
        <dbReference type="PROSITE-ProRule" id="PRU01373"/>
    </source>
</evidence>
<evidence type="ECO:0000256" key="4">
    <source>
        <dbReference type="ARBA" id="ARBA00022960"/>
    </source>
</evidence>
<keyword evidence="11" id="KW-1185">Reference proteome</keyword>
<dbReference type="GO" id="GO:0071555">
    <property type="term" value="P:cell wall organization"/>
    <property type="evidence" value="ECO:0007669"/>
    <property type="project" value="UniProtKB-UniRule"/>
</dbReference>
<dbReference type="EMBL" id="QCXX01000001">
    <property type="protein sequence ID" value="PUV25695.1"/>
    <property type="molecule type" value="Genomic_DNA"/>
</dbReference>
<feature type="transmembrane region" description="Helical" evidence="8">
    <location>
        <begin position="12"/>
        <end position="31"/>
    </location>
</feature>
<evidence type="ECO:0000256" key="8">
    <source>
        <dbReference type="SAM" id="Phobius"/>
    </source>
</evidence>
<dbReference type="Pfam" id="PF03734">
    <property type="entry name" value="YkuD"/>
    <property type="match status" value="1"/>
</dbReference>
<keyword evidence="6 7" id="KW-0961">Cell wall biogenesis/degradation</keyword>
<dbReference type="PANTHER" id="PTHR36699">
    <property type="entry name" value="LD-TRANSPEPTIDASE"/>
    <property type="match status" value="1"/>
</dbReference>
<evidence type="ECO:0000259" key="9">
    <source>
        <dbReference type="PROSITE" id="PS52029"/>
    </source>
</evidence>
<evidence type="ECO:0000256" key="2">
    <source>
        <dbReference type="ARBA" id="ARBA00005992"/>
    </source>
</evidence>
<dbReference type="UniPathway" id="UPA00219"/>
<comment type="caution">
    <text evidence="10">The sequence shown here is derived from an EMBL/GenBank/DDBJ whole genome shotgun (WGS) entry which is preliminary data.</text>
</comment>
<feature type="active site" description="Nucleophile" evidence="7">
    <location>
        <position position="155"/>
    </location>
</feature>
<keyword evidence="5 7" id="KW-0573">Peptidoglycan synthesis</keyword>
<evidence type="ECO:0000256" key="6">
    <source>
        <dbReference type="ARBA" id="ARBA00023316"/>
    </source>
</evidence>
<proteinExistence type="inferred from homology"/>
<dbReference type="AlphaFoldDB" id="A0A363NY18"/>
<evidence type="ECO:0000313" key="11">
    <source>
        <dbReference type="Proteomes" id="UP000250831"/>
    </source>
</evidence>
<dbReference type="GO" id="GO:0008360">
    <property type="term" value="P:regulation of cell shape"/>
    <property type="evidence" value="ECO:0007669"/>
    <property type="project" value="UniProtKB-UniRule"/>
</dbReference>
<keyword evidence="3" id="KW-0808">Transferase</keyword>
<keyword evidence="4 7" id="KW-0133">Cell shape</keyword>
<organism evidence="10 11">
    <name type="scientific">Sphingobacterium athyrii</name>
    <dbReference type="NCBI Taxonomy" id="2152717"/>
    <lineage>
        <taxon>Bacteria</taxon>
        <taxon>Pseudomonadati</taxon>
        <taxon>Bacteroidota</taxon>
        <taxon>Sphingobacteriia</taxon>
        <taxon>Sphingobacteriales</taxon>
        <taxon>Sphingobacteriaceae</taxon>
        <taxon>Sphingobacterium</taxon>
    </lineage>
</organism>
<evidence type="ECO:0000256" key="5">
    <source>
        <dbReference type="ARBA" id="ARBA00022984"/>
    </source>
</evidence>
<dbReference type="InterPro" id="IPR005490">
    <property type="entry name" value="LD_TPept_cat_dom"/>
</dbReference>